<dbReference type="Gene3D" id="6.10.340.10">
    <property type="match status" value="1"/>
</dbReference>
<dbReference type="PANTHER" id="PTHR43531:SF11">
    <property type="entry name" value="METHYL-ACCEPTING CHEMOTAXIS PROTEIN 3"/>
    <property type="match status" value="1"/>
</dbReference>
<dbReference type="Pfam" id="PF12729">
    <property type="entry name" value="4HB_MCP_1"/>
    <property type="match status" value="1"/>
</dbReference>
<evidence type="ECO:0000313" key="8">
    <source>
        <dbReference type="Proteomes" id="UP000245412"/>
    </source>
</evidence>
<keyword evidence="3" id="KW-0807">Transducer</keyword>
<dbReference type="Pfam" id="PF00015">
    <property type="entry name" value="MCPsignal"/>
    <property type="match status" value="1"/>
</dbReference>
<dbReference type="Proteomes" id="UP000245412">
    <property type="component" value="Unassembled WGS sequence"/>
</dbReference>
<dbReference type="InterPro" id="IPR051310">
    <property type="entry name" value="MCP_chemotaxis"/>
</dbReference>
<protein>
    <submittedName>
        <fullName evidence="7">Methyl-accepting chemotaxis protein</fullName>
    </submittedName>
</protein>
<dbReference type="AlphaFoldDB" id="A0AB73T2B3"/>
<dbReference type="SMART" id="SM00283">
    <property type="entry name" value="MA"/>
    <property type="match status" value="1"/>
</dbReference>
<keyword evidence="4" id="KW-1133">Transmembrane helix</keyword>
<feature type="domain" description="Methyl-accepting transducer" evidence="5">
    <location>
        <begin position="313"/>
        <end position="542"/>
    </location>
</feature>
<dbReference type="InterPro" id="IPR003660">
    <property type="entry name" value="HAMP_dom"/>
</dbReference>
<organism evidence="7 8">
    <name type="scientific">Murimonas intestini</name>
    <dbReference type="NCBI Taxonomy" id="1337051"/>
    <lineage>
        <taxon>Bacteria</taxon>
        <taxon>Bacillati</taxon>
        <taxon>Bacillota</taxon>
        <taxon>Clostridia</taxon>
        <taxon>Lachnospirales</taxon>
        <taxon>Lachnospiraceae</taxon>
        <taxon>Murimonas</taxon>
    </lineage>
</organism>
<evidence type="ECO:0000313" key="7">
    <source>
        <dbReference type="EMBL" id="PWJ74739.1"/>
    </source>
</evidence>
<evidence type="ECO:0000259" key="6">
    <source>
        <dbReference type="PROSITE" id="PS50885"/>
    </source>
</evidence>
<dbReference type="PRINTS" id="PR00260">
    <property type="entry name" value="CHEMTRNSDUCR"/>
</dbReference>
<evidence type="ECO:0000259" key="5">
    <source>
        <dbReference type="PROSITE" id="PS50111"/>
    </source>
</evidence>
<keyword evidence="4" id="KW-0812">Transmembrane</keyword>
<dbReference type="InterPro" id="IPR004090">
    <property type="entry name" value="Chemotax_Me-accpt_rcpt"/>
</dbReference>
<dbReference type="Gene3D" id="1.10.287.950">
    <property type="entry name" value="Methyl-accepting chemotaxis protein"/>
    <property type="match status" value="1"/>
</dbReference>
<dbReference type="CDD" id="cd06225">
    <property type="entry name" value="HAMP"/>
    <property type="match status" value="1"/>
</dbReference>
<comment type="similarity">
    <text evidence="2">Belongs to the methyl-accepting chemotaxis (MCP) protein family.</text>
</comment>
<dbReference type="PROSITE" id="PS50111">
    <property type="entry name" value="CHEMOTAXIS_TRANSDUC_2"/>
    <property type="match status" value="1"/>
</dbReference>
<dbReference type="EMBL" id="QGGY01000008">
    <property type="protein sequence ID" value="PWJ74739.1"/>
    <property type="molecule type" value="Genomic_DNA"/>
</dbReference>
<reference evidence="7 8" key="1">
    <citation type="submission" date="2018-05" db="EMBL/GenBank/DDBJ databases">
        <authorList>
            <person name="Goeker M."/>
            <person name="Huntemann M."/>
            <person name="Clum A."/>
            <person name="Pillay M."/>
            <person name="Palaniappan K."/>
            <person name="Varghese N."/>
            <person name="Mikhailova N."/>
            <person name="Stamatis D."/>
            <person name="Reddy T."/>
            <person name="Daum C."/>
            <person name="Shapiro N."/>
            <person name="Ivanova N."/>
            <person name="Kyrpides N."/>
            <person name="Woyke T."/>
        </authorList>
    </citation>
    <scope>NUCLEOTIDE SEQUENCE [LARGE SCALE GENOMIC DNA]</scope>
    <source>
        <strain evidence="7 8">DSM 26524</strain>
    </source>
</reference>
<dbReference type="SMART" id="SM00304">
    <property type="entry name" value="HAMP"/>
    <property type="match status" value="2"/>
</dbReference>
<evidence type="ECO:0000256" key="1">
    <source>
        <dbReference type="ARBA" id="ARBA00022500"/>
    </source>
</evidence>
<evidence type="ECO:0000256" key="2">
    <source>
        <dbReference type="ARBA" id="ARBA00029447"/>
    </source>
</evidence>
<dbReference type="InterPro" id="IPR004089">
    <property type="entry name" value="MCPsignal_dom"/>
</dbReference>
<keyword evidence="4" id="KW-0472">Membrane</keyword>
<keyword evidence="1" id="KW-0145">Chemotaxis</keyword>
<gene>
    <name evidence="7" type="ORF">C7383_108169</name>
</gene>
<dbReference type="Pfam" id="PF00672">
    <property type="entry name" value="HAMP"/>
    <property type="match status" value="1"/>
</dbReference>
<dbReference type="GO" id="GO:0004888">
    <property type="term" value="F:transmembrane signaling receptor activity"/>
    <property type="evidence" value="ECO:0007669"/>
    <property type="project" value="InterPro"/>
</dbReference>
<evidence type="ECO:0000256" key="4">
    <source>
        <dbReference type="SAM" id="Phobius"/>
    </source>
</evidence>
<keyword evidence="8" id="KW-1185">Reference proteome</keyword>
<feature type="domain" description="HAMP" evidence="6">
    <location>
        <begin position="211"/>
        <end position="263"/>
    </location>
</feature>
<dbReference type="GO" id="GO:0005886">
    <property type="term" value="C:plasma membrane"/>
    <property type="evidence" value="ECO:0007669"/>
    <property type="project" value="TreeGrafter"/>
</dbReference>
<comment type="caution">
    <text evidence="7">The sequence shown here is derived from an EMBL/GenBank/DDBJ whole genome shotgun (WGS) entry which is preliminary data.</text>
</comment>
<sequence length="558" mass="60112">MKGKVKDLKVGSKLFMAFAVIVLLYIVTVVSAVVAVESMSGSFQGFYDSPYQIVSTTKDMRAAIQGVGRNMLAMMTRSDDADKDYLEEAHEFVKTVEDGILVLMEKSVDTKDTVEALKVQLNELKPSRDKVLELLAANNNAEAFRVYEEEYEVKAKAARASLKEISQQAAVSADKYLEEAHGVESRIVTLIIVLAVLVILVTTVIWMLITRSLTHPIIEIQKAARKISMGDLKTGLAFRSKNELGELADNIRNTTEALNTYVTEIKEGLIAIGSGKLNYTTNVKFRGDFVALKEAMERIAQLLRTSLQQISSSAEQVAGGAEQMSNSAQLLSQGASEQAGSIEELAASINEISDSVKENADNAVKSSQLTDAVGGQVLDSNQRMKEMIHMIGEIKSNSDEISGIVKEIEDIAFQTNILALNASVEAARAGEAGRGFAVVANEVRRLAAKTSSASKMTAELAAKTSAAVSEGMLTADETAQSLMKAVDGMQDVNGMADRISEASVQQADAVTQVRKSIELISEIVQGNSATSEESAAASEELSAQAQLLKSMVEQFEID</sequence>
<name>A0AB73T2B3_9FIRM</name>
<dbReference type="RefSeq" id="WP_109627459.1">
    <property type="nucleotide sequence ID" value="NZ_JANKBJ010000004.1"/>
</dbReference>
<feature type="transmembrane region" description="Helical" evidence="4">
    <location>
        <begin position="14"/>
        <end position="36"/>
    </location>
</feature>
<accession>A0AB73T2B3</accession>
<dbReference type="PANTHER" id="PTHR43531">
    <property type="entry name" value="PROTEIN ICFG"/>
    <property type="match status" value="1"/>
</dbReference>
<dbReference type="SUPFAM" id="SSF58104">
    <property type="entry name" value="Methyl-accepting chemotaxis protein (MCP) signaling domain"/>
    <property type="match status" value="1"/>
</dbReference>
<dbReference type="PROSITE" id="PS50885">
    <property type="entry name" value="HAMP"/>
    <property type="match status" value="1"/>
</dbReference>
<dbReference type="GO" id="GO:0006935">
    <property type="term" value="P:chemotaxis"/>
    <property type="evidence" value="ECO:0007669"/>
    <property type="project" value="UniProtKB-KW"/>
</dbReference>
<dbReference type="GO" id="GO:0007165">
    <property type="term" value="P:signal transduction"/>
    <property type="evidence" value="ECO:0007669"/>
    <property type="project" value="UniProtKB-KW"/>
</dbReference>
<evidence type="ECO:0000256" key="3">
    <source>
        <dbReference type="PROSITE-ProRule" id="PRU00284"/>
    </source>
</evidence>
<feature type="transmembrane region" description="Helical" evidence="4">
    <location>
        <begin position="187"/>
        <end position="209"/>
    </location>
</feature>
<dbReference type="InterPro" id="IPR024478">
    <property type="entry name" value="HlyB_4HB_MCP"/>
</dbReference>
<proteinExistence type="inferred from homology"/>